<feature type="coiled-coil region" evidence="1">
    <location>
        <begin position="84"/>
        <end position="111"/>
    </location>
</feature>
<dbReference type="Proteomes" id="UP001527090">
    <property type="component" value="Unassembled WGS sequence"/>
</dbReference>
<reference evidence="2 3" key="1">
    <citation type="submission" date="2022-05" db="EMBL/GenBank/DDBJ databases">
        <title>Genome Sequencing of Bee-Associated Microbes.</title>
        <authorList>
            <person name="Dunlap C."/>
        </authorList>
    </citation>
    <scope>NUCLEOTIDE SEQUENCE [LARGE SCALE GENOMIC DNA]</scope>
    <source>
        <strain evidence="2 3">NRRL NRS-750</strain>
    </source>
</reference>
<proteinExistence type="predicted"/>
<name>A0ABT4E9Y9_PAEAL</name>
<organism evidence="2 3">
    <name type="scientific">Paenibacillus alvei</name>
    <name type="common">Bacillus alvei</name>
    <dbReference type="NCBI Taxonomy" id="44250"/>
    <lineage>
        <taxon>Bacteria</taxon>
        <taxon>Bacillati</taxon>
        <taxon>Bacillota</taxon>
        <taxon>Bacilli</taxon>
        <taxon>Bacillales</taxon>
        <taxon>Paenibacillaceae</taxon>
        <taxon>Paenibacillus</taxon>
    </lineage>
</organism>
<evidence type="ECO:0000256" key="1">
    <source>
        <dbReference type="SAM" id="Coils"/>
    </source>
</evidence>
<accession>A0ABT4E9Y9</accession>
<protein>
    <submittedName>
        <fullName evidence="2">Uncharacterized protein</fullName>
    </submittedName>
</protein>
<dbReference type="RefSeq" id="WP_268632316.1">
    <property type="nucleotide sequence ID" value="NZ_JAMDLY010000012.1"/>
</dbReference>
<comment type="caution">
    <text evidence="2">The sequence shown here is derived from an EMBL/GenBank/DDBJ whole genome shotgun (WGS) entry which is preliminary data.</text>
</comment>
<evidence type="ECO:0000313" key="2">
    <source>
        <dbReference type="EMBL" id="MCY9530562.1"/>
    </source>
</evidence>
<keyword evidence="3" id="KW-1185">Reference proteome</keyword>
<sequence>MPETRDWQEDWKMCKQASQGPWKWEDGDIKCRDNGKITDVDGFGVCWFGNYTTYYPIAGEEPEEKDIQFMTRSREALPYWLEQYQKKSELYDELKEQLARINCDYHSLKDKFLNMREECGAEKRLADEAENHLRIIKQSLTSWQEYYIVEGCETELHLTKDILKIIEMLEVIGVE</sequence>
<keyword evidence="1" id="KW-0175">Coiled coil</keyword>
<dbReference type="EMBL" id="JAMDLY010000012">
    <property type="protein sequence ID" value="MCY9530562.1"/>
    <property type="molecule type" value="Genomic_DNA"/>
</dbReference>
<gene>
    <name evidence="2" type="ORF">M5X04_14665</name>
</gene>
<evidence type="ECO:0000313" key="3">
    <source>
        <dbReference type="Proteomes" id="UP001527090"/>
    </source>
</evidence>